<accession>A0ABX0QI12</accession>
<keyword evidence="1" id="KW-0812">Transmembrane</keyword>
<keyword evidence="1" id="KW-1133">Transmembrane helix</keyword>
<dbReference type="EMBL" id="WAEL01000004">
    <property type="protein sequence ID" value="NID10896.1"/>
    <property type="molecule type" value="Genomic_DNA"/>
</dbReference>
<feature type="transmembrane region" description="Helical" evidence="1">
    <location>
        <begin position="53"/>
        <end position="73"/>
    </location>
</feature>
<organism evidence="2 3">
    <name type="scientific">Fibrivirga algicola</name>
    <dbReference type="NCBI Taxonomy" id="2950420"/>
    <lineage>
        <taxon>Bacteria</taxon>
        <taxon>Pseudomonadati</taxon>
        <taxon>Bacteroidota</taxon>
        <taxon>Cytophagia</taxon>
        <taxon>Cytophagales</taxon>
        <taxon>Spirosomataceae</taxon>
        <taxon>Fibrivirga</taxon>
    </lineage>
</organism>
<evidence type="ECO:0000313" key="3">
    <source>
        <dbReference type="Proteomes" id="UP000606008"/>
    </source>
</evidence>
<name>A0ABX0QI12_9BACT</name>
<dbReference type="Proteomes" id="UP000606008">
    <property type="component" value="Unassembled WGS sequence"/>
</dbReference>
<reference evidence="3" key="1">
    <citation type="submission" date="2019-09" db="EMBL/GenBank/DDBJ databases">
        <authorList>
            <person name="Jung D.-H."/>
        </authorList>
    </citation>
    <scope>NUCLEOTIDE SEQUENCE [LARGE SCALE GENOMIC DNA]</scope>
    <source>
        <strain evidence="3">JA-25</strain>
    </source>
</reference>
<evidence type="ECO:0000313" key="2">
    <source>
        <dbReference type="EMBL" id="NID10896.1"/>
    </source>
</evidence>
<evidence type="ECO:0000256" key="1">
    <source>
        <dbReference type="SAM" id="Phobius"/>
    </source>
</evidence>
<proteinExistence type="predicted"/>
<gene>
    <name evidence="2" type="ORF">F7231_12010</name>
</gene>
<keyword evidence="1" id="KW-0472">Membrane</keyword>
<comment type="caution">
    <text evidence="2">The sequence shown here is derived from an EMBL/GenBank/DDBJ whole genome shotgun (WGS) entry which is preliminary data.</text>
</comment>
<protein>
    <submittedName>
        <fullName evidence="2">Uncharacterized protein</fullName>
    </submittedName>
</protein>
<dbReference type="RefSeq" id="WP_157510658.1">
    <property type="nucleotide sequence ID" value="NZ_WAEL01000004.1"/>
</dbReference>
<keyword evidence="3" id="KW-1185">Reference proteome</keyword>
<reference evidence="3" key="2">
    <citation type="submission" date="2023-07" db="EMBL/GenBank/DDBJ databases">
        <authorList>
            <person name="Jung D.-H."/>
        </authorList>
    </citation>
    <scope>NUCLEOTIDE SEQUENCE [LARGE SCALE GENOMIC DNA]</scope>
    <source>
        <strain evidence="3">JA-25</strain>
    </source>
</reference>
<sequence length="102" mass="11564">MKKQRIEEEVDKTLGSVAGMERAEPNPFFLTRVEGRLAQRQSVGPTAWLFRPVWAVASLGLVLVLNLSAVLYVREQLDRHEQEQESVGLTSEWGLDATLLDW</sequence>